<evidence type="ECO:0000256" key="2">
    <source>
        <dbReference type="SAM" id="SignalP"/>
    </source>
</evidence>
<dbReference type="SUPFAM" id="SSF49899">
    <property type="entry name" value="Concanavalin A-like lectins/glucanases"/>
    <property type="match status" value="1"/>
</dbReference>
<dbReference type="InterPro" id="IPR000757">
    <property type="entry name" value="Beta-glucanase-like"/>
</dbReference>
<feature type="chain" id="PRO_5044194237" description="GH16 domain-containing protein" evidence="2">
    <location>
        <begin position="17"/>
        <end position="408"/>
    </location>
</feature>
<dbReference type="GeneID" id="96008715"/>
<dbReference type="GO" id="GO:0004553">
    <property type="term" value="F:hydrolase activity, hydrolyzing O-glycosyl compounds"/>
    <property type="evidence" value="ECO:0007669"/>
    <property type="project" value="InterPro"/>
</dbReference>
<dbReference type="PANTHER" id="PTHR10963:SF24">
    <property type="entry name" value="GLYCOSIDASE C21B10.07-RELATED"/>
    <property type="match status" value="1"/>
</dbReference>
<keyword evidence="5" id="KW-1185">Reference proteome</keyword>
<gene>
    <name evidence="4" type="ORF">WHR41_07272</name>
</gene>
<feature type="region of interest" description="Disordered" evidence="1">
    <location>
        <begin position="353"/>
        <end position="395"/>
    </location>
</feature>
<dbReference type="InterPro" id="IPR050546">
    <property type="entry name" value="Glycosyl_Hydrlase_16"/>
</dbReference>
<feature type="signal peptide" evidence="2">
    <location>
        <begin position="1"/>
        <end position="16"/>
    </location>
</feature>
<evidence type="ECO:0000259" key="3">
    <source>
        <dbReference type="PROSITE" id="PS51762"/>
    </source>
</evidence>
<proteinExistence type="predicted"/>
<dbReference type="Proteomes" id="UP000803884">
    <property type="component" value="Unassembled WGS sequence"/>
</dbReference>
<dbReference type="GO" id="GO:0009251">
    <property type="term" value="P:glucan catabolic process"/>
    <property type="evidence" value="ECO:0007669"/>
    <property type="project" value="TreeGrafter"/>
</dbReference>
<dbReference type="Pfam" id="PF26113">
    <property type="entry name" value="GH16_XgeA"/>
    <property type="match status" value="1"/>
</dbReference>
<feature type="domain" description="GH16" evidence="3">
    <location>
        <begin position="3"/>
        <end position="325"/>
    </location>
</feature>
<protein>
    <recommendedName>
        <fullName evidence="3">GH16 domain-containing protein</fullName>
    </recommendedName>
</protein>
<dbReference type="InterPro" id="IPR013320">
    <property type="entry name" value="ConA-like_dom_sf"/>
</dbReference>
<dbReference type="EMBL" id="JAAQHG020000028">
    <property type="protein sequence ID" value="KAL1584187.1"/>
    <property type="molecule type" value="Genomic_DNA"/>
</dbReference>
<dbReference type="AlphaFoldDB" id="A0AB34KGQ3"/>
<dbReference type="Gene3D" id="2.60.120.200">
    <property type="match status" value="1"/>
</dbReference>
<comment type="caution">
    <text evidence="4">The sequence shown here is derived from an EMBL/GenBank/DDBJ whole genome shotgun (WGS) entry which is preliminary data.</text>
</comment>
<organism evidence="4 5">
    <name type="scientific">Cladosporium halotolerans</name>
    <dbReference type="NCBI Taxonomy" id="1052096"/>
    <lineage>
        <taxon>Eukaryota</taxon>
        <taxon>Fungi</taxon>
        <taxon>Dikarya</taxon>
        <taxon>Ascomycota</taxon>
        <taxon>Pezizomycotina</taxon>
        <taxon>Dothideomycetes</taxon>
        <taxon>Dothideomycetidae</taxon>
        <taxon>Cladosporiales</taxon>
        <taxon>Cladosporiaceae</taxon>
        <taxon>Cladosporium</taxon>
    </lineage>
</organism>
<keyword evidence="2" id="KW-0732">Signal</keyword>
<dbReference type="RefSeq" id="XP_069227293.1">
    <property type="nucleotide sequence ID" value="XM_069375877.1"/>
</dbReference>
<sequence length="408" mass="44185">MALLWTILSIVALAHSQTFNLLQSYKGLDFFNRAFTLYEGWDPTFGYVDYVSLTVAEQYGLVNITEIGKTGIARWGVDTSSILDPNANLGRKSLRLHSVQTFTHGLFVLDVAHVPADVCGTWPAFWLLGNGVWPTTGEVDIIEQTNNQKSNIMSLHSDSVPNCTIAGTGQSGTLLTNDCAYANSYTGCTVSSNQLSGAALNGAGGGVFVLLWTSQGMQMWTFHRSEIPPSIKSKTKAPLLSEFGLPVANFQGSCDFDAHFHEQQMIFNTDFCGSNAGETFQTHGCPMATSKSWESCNIFVANTPQAFLESYWEVNYLNVYEVVSAPAVPASAPEAPRDFTSYAGATWPASWTAPAPFSTPTRAPANNPKVPRPVMGQTVVNPSVETAGPDMTKRDYSLGRLPSAFGRA</sequence>
<evidence type="ECO:0000313" key="4">
    <source>
        <dbReference type="EMBL" id="KAL1584187.1"/>
    </source>
</evidence>
<dbReference type="PROSITE" id="PS51762">
    <property type="entry name" value="GH16_2"/>
    <property type="match status" value="1"/>
</dbReference>
<reference evidence="4 5" key="1">
    <citation type="journal article" date="2020" name="Microbiol. Resour. Announc.">
        <title>Draft Genome Sequence of a Cladosporium Species Isolated from the Mesophotic Ascidian Didemnum maculosum.</title>
        <authorList>
            <person name="Gioti A."/>
            <person name="Siaperas R."/>
            <person name="Nikolaivits E."/>
            <person name="Le Goff G."/>
            <person name="Ouazzani J."/>
            <person name="Kotoulas G."/>
            <person name="Topakas E."/>
        </authorList>
    </citation>
    <scope>NUCLEOTIDE SEQUENCE [LARGE SCALE GENOMIC DNA]</scope>
    <source>
        <strain evidence="4 5">TM138-S3</strain>
    </source>
</reference>
<name>A0AB34KGQ3_9PEZI</name>
<dbReference type="PANTHER" id="PTHR10963">
    <property type="entry name" value="GLYCOSYL HYDROLASE-RELATED"/>
    <property type="match status" value="1"/>
</dbReference>
<accession>A0AB34KGQ3</accession>
<evidence type="ECO:0000256" key="1">
    <source>
        <dbReference type="SAM" id="MobiDB-lite"/>
    </source>
</evidence>
<evidence type="ECO:0000313" key="5">
    <source>
        <dbReference type="Proteomes" id="UP000803884"/>
    </source>
</evidence>